<sequence>MFKETKKLLLASIVGLIALCVGVFFWISATMSGKSGETISEIGMIYMSEMSKQLQEKFAAIVDLRLAQIEGIIRRTPPDTISYGEEMISELNKSADIREFSYLALYGENGECEPIHGGEITPINQEEFREVLHNKEERVTSGWTENGEKLLMLCVDAAYPMENGKTSIAIVAGIPMEYMADAMVLDGGDGAMTYSHIIRKDGSYVVRSGSAFREDYFSRIKEVFGEYNGKTPDEYARELQDAMEAGEDYSALAMVGDVHRHLYCSSLPSSEWYMVSVMPYGILDDAIGRLSTQRQGVVLGACGSILAALLLVFALYYRLSQQQLRELQKAKREADRANQAKSEFLSNMSHDIRTPMNGIVGMTAIAVANIDDISRVKDCLRKITLSSKHLLGLINDVLDMSKIESGKLSLSLDLISLRETMDSIVNIVQPQIKSNRQHFDIFIQKIMTENVYGDSVRLNQVLINLLSNAVKFTPEEGLINVYLTQEESPKGDKYVRCHFRVKDSGIGMSEEFQQKIFDTFTRDESSQVQKIEGTGLGMAITKYIVEMMDGTIEVSSELGKGSEFHVMLDLEKATVAEDDMMLPPWRMLVVDNNEDLCNSAVQALTEIGINAEWALGGNEAVKKVRENHSNHNDYDIVLLDWKMPGMDGMQTAKEIRKIVGDELPILIISAYDWSDIEEEARQVGIHGFISKPLFKSNLYLGLNRYLQGSSEPEEQIEEEQNFIGKRILLAEDNDLNWEIAEEILTDVGFEVEWAENGRICVEKFKESEVGYYDLVLMDIRMPVMSGYDAAKAIRALERADAGLPIIAMTADAFSEDIQKCLECGMNEHIAKPIDVNKLMHHLQSYFK</sequence>
<dbReference type="EMBL" id="SRZB01000002">
    <property type="protein sequence ID" value="TGY00447.1"/>
    <property type="molecule type" value="Genomic_DNA"/>
</dbReference>
<protein>
    <submittedName>
        <fullName evidence="1">Response regulator</fullName>
    </submittedName>
</protein>
<organism evidence="1 2">
    <name type="scientific">Hominisplanchenecus murintestinalis</name>
    <dbReference type="NCBI Taxonomy" id="2941517"/>
    <lineage>
        <taxon>Bacteria</taxon>
        <taxon>Bacillati</taxon>
        <taxon>Bacillota</taxon>
        <taxon>Clostridia</taxon>
        <taxon>Lachnospirales</taxon>
        <taxon>Lachnospiraceae</taxon>
        <taxon>Hominisplanchenecus</taxon>
    </lineage>
</organism>
<name>A0AC61R2H9_9FIRM</name>
<dbReference type="Proteomes" id="UP000307720">
    <property type="component" value="Unassembled WGS sequence"/>
</dbReference>
<comment type="caution">
    <text evidence="1">The sequence shown here is derived from an EMBL/GenBank/DDBJ whole genome shotgun (WGS) entry which is preliminary data.</text>
</comment>
<evidence type="ECO:0000313" key="2">
    <source>
        <dbReference type="Proteomes" id="UP000307720"/>
    </source>
</evidence>
<keyword evidence="2" id="KW-1185">Reference proteome</keyword>
<gene>
    <name evidence="1" type="ORF">E5357_02820</name>
</gene>
<reference evidence="1" key="1">
    <citation type="submission" date="2019-04" db="EMBL/GenBank/DDBJ databases">
        <title>Microbes associate with the intestines of laboratory mice.</title>
        <authorList>
            <person name="Navarre W."/>
            <person name="Wong E."/>
            <person name="Huang K."/>
            <person name="Tropini C."/>
            <person name="Ng K."/>
            <person name="Yu B."/>
        </authorList>
    </citation>
    <scope>NUCLEOTIDE SEQUENCE</scope>
    <source>
        <strain evidence="1">NM72_1-8</strain>
    </source>
</reference>
<accession>A0AC61R2H9</accession>
<evidence type="ECO:0000313" key="1">
    <source>
        <dbReference type="EMBL" id="TGY00447.1"/>
    </source>
</evidence>
<proteinExistence type="predicted"/>